<dbReference type="SUPFAM" id="SSF51735">
    <property type="entry name" value="NAD(P)-binding Rossmann-fold domains"/>
    <property type="match status" value="1"/>
</dbReference>
<feature type="domain" description="NAD-dependent epimerase/dehydratase" evidence="1">
    <location>
        <begin position="16"/>
        <end position="220"/>
    </location>
</feature>
<dbReference type="Pfam" id="PF01370">
    <property type="entry name" value="Epimerase"/>
    <property type="match status" value="1"/>
</dbReference>
<proteinExistence type="predicted"/>
<protein>
    <submittedName>
        <fullName evidence="2">NAD-dependent epimerase/dehydratase family protein</fullName>
    </submittedName>
</protein>
<dbReference type="PANTHER" id="PTHR48079">
    <property type="entry name" value="PROTEIN YEEZ"/>
    <property type="match status" value="1"/>
</dbReference>
<name>A0ABP5KW68_9MICC</name>
<gene>
    <name evidence="2" type="ORF">GCM10009825_24600</name>
</gene>
<evidence type="ECO:0000259" key="1">
    <source>
        <dbReference type="Pfam" id="PF01370"/>
    </source>
</evidence>
<accession>A0ABP5KW68</accession>
<organism evidence="2 3">
    <name type="scientific">Arthrobacter humicola</name>
    <dbReference type="NCBI Taxonomy" id="409291"/>
    <lineage>
        <taxon>Bacteria</taxon>
        <taxon>Bacillati</taxon>
        <taxon>Actinomycetota</taxon>
        <taxon>Actinomycetes</taxon>
        <taxon>Micrococcales</taxon>
        <taxon>Micrococcaceae</taxon>
        <taxon>Arthrobacter</taxon>
    </lineage>
</organism>
<dbReference type="InterPro" id="IPR051783">
    <property type="entry name" value="NAD(P)-dependent_oxidoreduct"/>
</dbReference>
<sequence>MTQSGASGRTPSRLFVVTGAGPVGWTVTEQLAAAGHRVRVLTRSGSGPAHPLVERMSIDVSDPARLGEAFRGAAAVFHCIHGSRYSAEAWARELPQAEQSVLTAAAEAGAVVVFPESLYSYSAPERPMTEEGPREAQGGKRGVRTALLKARAESATDTVSVVAGDFFGPRVRTAHSGERMVKPVLAGKSLMVIGRTDQPHSFTYVPDLAAAMIAAADKPQVWNRVWHAPTGPALTQREIAGAFANAAGARSPRVTALPGWALKAMGVFSPDMRELVETLYQFERPFVMDSAASQAALGLAPTPLHEAAAATVAWWGDQGQ</sequence>
<evidence type="ECO:0000313" key="3">
    <source>
        <dbReference type="Proteomes" id="UP001500102"/>
    </source>
</evidence>
<dbReference type="Proteomes" id="UP001500102">
    <property type="component" value="Unassembled WGS sequence"/>
</dbReference>
<dbReference type="Gene3D" id="3.40.50.720">
    <property type="entry name" value="NAD(P)-binding Rossmann-like Domain"/>
    <property type="match status" value="1"/>
</dbReference>
<dbReference type="PANTHER" id="PTHR48079:SF6">
    <property type="entry name" value="NAD(P)-BINDING DOMAIN-CONTAINING PROTEIN-RELATED"/>
    <property type="match status" value="1"/>
</dbReference>
<dbReference type="RefSeq" id="WP_344366069.1">
    <property type="nucleotide sequence ID" value="NZ_BAAAQB010000034.1"/>
</dbReference>
<evidence type="ECO:0000313" key="2">
    <source>
        <dbReference type="EMBL" id="GAA2138271.1"/>
    </source>
</evidence>
<reference evidence="3" key="1">
    <citation type="journal article" date="2019" name="Int. J. Syst. Evol. Microbiol.">
        <title>The Global Catalogue of Microorganisms (GCM) 10K type strain sequencing project: providing services to taxonomists for standard genome sequencing and annotation.</title>
        <authorList>
            <consortium name="The Broad Institute Genomics Platform"/>
            <consortium name="The Broad Institute Genome Sequencing Center for Infectious Disease"/>
            <person name="Wu L."/>
            <person name="Ma J."/>
        </authorList>
    </citation>
    <scope>NUCLEOTIDE SEQUENCE [LARGE SCALE GENOMIC DNA]</scope>
    <source>
        <strain evidence="3">JCM 15921</strain>
    </source>
</reference>
<comment type="caution">
    <text evidence="2">The sequence shown here is derived from an EMBL/GenBank/DDBJ whole genome shotgun (WGS) entry which is preliminary data.</text>
</comment>
<dbReference type="InterPro" id="IPR036291">
    <property type="entry name" value="NAD(P)-bd_dom_sf"/>
</dbReference>
<dbReference type="EMBL" id="BAAAQB010000034">
    <property type="protein sequence ID" value="GAA2138271.1"/>
    <property type="molecule type" value="Genomic_DNA"/>
</dbReference>
<keyword evidence="3" id="KW-1185">Reference proteome</keyword>
<dbReference type="InterPro" id="IPR001509">
    <property type="entry name" value="Epimerase_deHydtase"/>
</dbReference>